<dbReference type="InterPro" id="IPR013766">
    <property type="entry name" value="Thioredoxin_domain"/>
</dbReference>
<dbReference type="GO" id="GO:0016209">
    <property type="term" value="F:antioxidant activity"/>
    <property type="evidence" value="ECO:0007669"/>
    <property type="project" value="InterPro"/>
</dbReference>
<dbReference type="PANTHER" id="PTHR43640:SF1">
    <property type="entry name" value="THIOREDOXIN-DEPENDENT PEROXIREDOXIN"/>
    <property type="match status" value="1"/>
</dbReference>
<evidence type="ECO:0000259" key="1">
    <source>
        <dbReference type="PROSITE" id="PS51352"/>
    </source>
</evidence>
<keyword evidence="3" id="KW-1185">Reference proteome</keyword>
<dbReference type="OrthoDB" id="9809746at2"/>
<dbReference type="AlphaFoldDB" id="D2R3U3"/>
<dbReference type="HOGENOM" id="CLU_076204_1_0_0"/>
<reference evidence="2 3" key="1">
    <citation type="journal article" date="2009" name="Stand. Genomic Sci.">
        <title>Complete genome sequence of Pirellula staleyi type strain (ATCC 27377).</title>
        <authorList>
            <person name="Clum A."/>
            <person name="Tindall B.J."/>
            <person name="Sikorski J."/>
            <person name="Ivanova N."/>
            <person name="Mavrommatis K."/>
            <person name="Lucas S."/>
            <person name="Glavina del Rio T."/>
            <person name="Nolan M."/>
            <person name="Chen F."/>
            <person name="Tice H."/>
            <person name="Pitluck S."/>
            <person name="Cheng J.F."/>
            <person name="Chertkov O."/>
            <person name="Brettin T."/>
            <person name="Han C."/>
            <person name="Detter J.C."/>
            <person name="Kuske C."/>
            <person name="Bruce D."/>
            <person name="Goodwin L."/>
            <person name="Ovchinikova G."/>
            <person name="Pati A."/>
            <person name="Mikhailova N."/>
            <person name="Chen A."/>
            <person name="Palaniappan K."/>
            <person name="Land M."/>
            <person name="Hauser L."/>
            <person name="Chang Y.J."/>
            <person name="Jeffries C.D."/>
            <person name="Chain P."/>
            <person name="Rohde M."/>
            <person name="Goker M."/>
            <person name="Bristow J."/>
            <person name="Eisen J.A."/>
            <person name="Markowitz V."/>
            <person name="Hugenholtz P."/>
            <person name="Kyrpides N.C."/>
            <person name="Klenk H.P."/>
            <person name="Lapidus A."/>
        </authorList>
    </citation>
    <scope>NUCLEOTIDE SEQUENCE [LARGE SCALE GENOMIC DNA]</scope>
    <source>
        <strain evidence="3">ATCC 27377 / DSM 6068 / ICPB 4128</strain>
    </source>
</reference>
<dbReference type="GO" id="GO:0016491">
    <property type="term" value="F:oxidoreductase activity"/>
    <property type="evidence" value="ECO:0007669"/>
    <property type="project" value="InterPro"/>
</dbReference>
<feature type="domain" description="Thioredoxin" evidence="1">
    <location>
        <begin position="9"/>
        <end position="164"/>
    </location>
</feature>
<name>D2R3U3_PIRSD</name>
<dbReference type="CDD" id="cd02969">
    <property type="entry name" value="PRX_like1"/>
    <property type="match status" value="1"/>
</dbReference>
<evidence type="ECO:0000313" key="2">
    <source>
        <dbReference type="EMBL" id="ADB17047.1"/>
    </source>
</evidence>
<dbReference type="InterPro" id="IPR000866">
    <property type="entry name" value="AhpC/TSA"/>
</dbReference>
<dbReference type="InterPro" id="IPR047262">
    <property type="entry name" value="PRX-like1"/>
</dbReference>
<sequence>MVKTASTMVQLGSPAPDFSLLNVDGQMVSLSDLAPAEAVLVVFMCNHCPFVKHVAEELTRLAMDYLPRGLAMVGINSNDTNKHPEDSPEQMVHEAEQRGYPFPYLFDETQEVAKAYRAACTPDFFLYDKNRKLLYRGQLDSSRPSNGQPVTGKDLRAAIDAVLGGSEAPQPQVPSIGCNIKWKEGLAPEYFDPAGVKL</sequence>
<dbReference type="PANTHER" id="PTHR43640">
    <property type="entry name" value="OS07G0260300 PROTEIN"/>
    <property type="match status" value="1"/>
</dbReference>
<dbReference type="PROSITE" id="PS51352">
    <property type="entry name" value="THIOREDOXIN_2"/>
    <property type="match status" value="1"/>
</dbReference>
<proteinExistence type="predicted"/>
<organism evidence="2 3">
    <name type="scientific">Pirellula staleyi (strain ATCC 27377 / DSM 6068 / ICPB 4128)</name>
    <name type="common">Pirella staleyi</name>
    <dbReference type="NCBI Taxonomy" id="530564"/>
    <lineage>
        <taxon>Bacteria</taxon>
        <taxon>Pseudomonadati</taxon>
        <taxon>Planctomycetota</taxon>
        <taxon>Planctomycetia</taxon>
        <taxon>Pirellulales</taxon>
        <taxon>Pirellulaceae</taxon>
        <taxon>Pirellula</taxon>
    </lineage>
</organism>
<dbReference type="InterPro" id="IPR036249">
    <property type="entry name" value="Thioredoxin-like_sf"/>
</dbReference>
<dbReference type="KEGG" id="psl:Psta_2377"/>
<dbReference type="Pfam" id="PF00578">
    <property type="entry name" value="AhpC-TSA"/>
    <property type="match status" value="1"/>
</dbReference>
<protein>
    <submittedName>
        <fullName evidence="2">Alkyl hydroperoxide reductase/ Thiol specific antioxidant/ Mal allergen</fullName>
    </submittedName>
</protein>
<dbReference type="EMBL" id="CP001848">
    <property type="protein sequence ID" value="ADB17047.1"/>
    <property type="molecule type" value="Genomic_DNA"/>
</dbReference>
<accession>D2R3U3</accession>
<dbReference type="Proteomes" id="UP000001887">
    <property type="component" value="Chromosome"/>
</dbReference>
<dbReference type="STRING" id="530564.Psta_2377"/>
<gene>
    <name evidence="2" type="ordered locus">Psta_2377</name>
</gene>
<dbReference type="Gene3D" id="3.40.30.10">
    <property type="entry name" value="Glutaredoxin"/>
    <property type="match status" value="1"/>
</dbReference>
<dbReference type="eggNOG" id="COG0526">
    <property type="taxonomic scope" value="Bacteria"/>
</dbReference>
<dbReference type="SUPFAM" id="SSF52833">
    <property type="entry name" value="Thioredoxin-like"/>
    <property type="match status" value="1"/>
</dbReference>
<evidence type="ECO:0000313" key="3">
    <source>
        <dbReference type="Proteomes" id="UP000001887"/>
    </source>
</evidence>